<gene>
    <name evidence="2" type="ORF">TcWFU_003764</name>
</gene>
<feature type="region of interest" description="Disordered" evidence="1">
    <location>
        <begin position="1"/>
        <end position="118"/>
    </location>
</feature>
<evidence type="ECO:0000313" key="2">
    <source>
        <dbReference type="EMBL" id="KAL5103682.1"/>
    </source>
</evidence>
<protein>
    <recommendedName>
        <fullName evidence="4">SH3 domain-containing protein</fullName>
    </recommendedName>
</protein>
<dbReference type="CDD" id="cd00174">
    <property type="entry name" value="SH3"/>
    <property type="match status" value="1"/>
</dbReference>
<sequence length="378" mass="42277">MGKGEGKRNMKSALEQSKDQDDKEKEPRVKLFFKKSLNMDGGSLIRGDQGMMKDENHYPSEKDKEGTNKSSKGRFGKEKVARGKSRFRRHSSAYQEEEDLKFGKGNLSGDEATYHTSAPLSTAAPIKYDLPQDTASGHREKLPKGLNLHSLSTSSSEMRGSDSGNVPLIPTTFLQKTSPMIHRNPKQDAMLDELVQRKFRSKLVSDDATTPEAESPEVAAPQMSPEIYPTAEYSTKKFLWLRIENIPVTEQIHSTALKNNDIVRWLDFDAKYLESKPPPLPAGTYLDCEAWSGELVVVPSEHARLITSSCEVAELLKQKPRAQIIEDFVGTSDEDLSVVTGEVIYLLHECGNTHFMAMNKSIRRGRVPKRVLNVLVAL</sequence>
<name>A0ABR4Q260_9CEST</name>
<comment type="caution">
    <text evidence="2">The sequence shown here is derived from an EMBL/GenBank/DDBJ whole genome shotgun (WGS) entry which is preliminary data.</text>
</comment>
<accession>A0ABR4Q260</accession>
<dbReference type="EMBL" id="JAKROA010000016">
    <property type="protein sequence ID" value="KAL5103682.1"/>
    <property type="molecule type" value="Genomic_DNA"/>
</dbReference>
<evidence type="ECO:0008006" key="4">
    <source>
        <dbReference type="Google" id="ProtNLM"/>
    </source>
</evidence>
<dbReference type="Proteomes" id="UP001651158">
    <property type="component" value="Unassembled WGS sequence"/>
</dbReference>
<feature type="compositionally biased region" description="Basic residues" evidence="1">
    <location>
        <begin position="82"/>
        <end position="91"/>
    </location>
</feature>
<organism evidence="2 3">
    <name type="scientific">Taenia crassiceps</name>
    <dbReference type="NCBI Taxonomy" id="6207"/>
    <lineage>
        <taxon>Eukaryota</taxon>
        <taxon>Metazoa</taxon>
        <taxon>Spiralia</taxon>
        <taxon>Lophotrochozoa</taxon>
        <taxon>Platyhelminthes</taxon>
        <taxon>Cestoda</taxon>
        <taxon>Eucestoda</taxon>
        <taxon>Cyclophyllidea</taxon>
        <taxon>Taeniidae</taxon>
        <taxon>Taenia</taxon>
    </lineage>
</organism>
<reference evidence="2 3" key="1">
    <citation type="journal article" date="2022" name="Front. Cell. Infect. Microbiol.">
        <title>The Genomes of Two Strains of Taenia crassiceps the Animal Model for the Study of Human Cysticercosis.</title>
        <authorList>
            <person name="Bobes R.J."/>
            <person name="Estrada K."/>
            <person name="Rios-Valencia D.G."/>
            <person name="Calderon-Gallegos A."/>
            <person name="de la Torre P."/>
            <person name="Carrero J.C."/>
            <person name="Sanchez-Flores A."/>
            <person name="Laclette J.P."/>
        </authorList>
    </citation>
    <scope>NUCLEOTIDE SEQUENCE [LARGE SCALE GENOMIC DNA]</scope>
    <source>
        <strain evidence="2">WFUcys</strain>
    </source>
</reference>
<evidence type="ECO:0000256" key="1">
    <source>
        <dbReference type="SAM" id="MobiDB-lite"/>
    </source>
</evidence>
<dbReference type="InterPro" id="IPR036028">
    <property type="entry name" value="SH3-like_dom_sf"/>
</dbReference>
<proteinExistence type="predicted"/>
<feature type="compositionally biased region" description="Basic and acidic residues" evidence="1">
    <location>
        <begin position="51"/>
        <end position="67"/>
    </location>
</feature>
<keyword evidence="3" id="KW-1185">Reference proteome</keyword>
<feature type="compositionally biased region" description="Basic and acidic residues" evidence="1">
    <location>
        <begin position="16"/>
        <end position="29"/>
    </location>
</feature>
<dbReference type="SUPFAM" id="SSF50044">
    <property type="entry name" value="SH3-domain"/>
    <property type="match status" value="1"/>
</dbReference>
<evidence type="ECO:0000313" key="3">
    <source>
        <dbReference type="Proteomes" id="UP001651158"/>
    </source>
</evidence>